<dbReference type="Pfam" id="PF20250">
    <property type="entry name" value="FapA_N"/>
    <property type="match status" value="1"/>
</dbReference>
<reference evidence="2 3" key="1">
    <citation type="submission" date="2022-01" db="EMBL/GenBank/DDBJ databases">
        <title>Dethiosulfovibrio faecalis sp. nov., a novel proteolytic, non-sulfur-reducing bacterium isolated from a marine aquaculture solid waste bioreactor.</title>
        <authorList>
            <person name="Grabowski S."/>
            <person name="Apolinario E."/>
            <person name="Schneider N."/>
            <person name="Marshall C.W."/>
            <person name="Sowers K.R."/>
        </authorList>
    </citation>
    <scope>NUCLEOTIDE SEQUENCE [LARGE SCALE GENOMIC DNA]</scope>
    <source>
        <strain evidence="2 3">DSM 12537</strain>
    </source>
</reference>
<name>A0ABS9EK84_9BACT</name>
<dbReference type="Pfam" id="PF03961">
    <property type="entry name" value="FapA"/>
    <property type="match status" value="1"/>
</dbReference>
<dbReference type="RefSeq" id="WP_236098122.1">
    <property type="nucleotide sequence ID" value="NZ_JAKGUD010000002.1"/>
</dbReference>
<organism evidence="2 3">
    <name type="scientific">Dethiosulfovibrio marinus</name>
    <dbReference type="NCBI Taxonomy" id="133532"/>
    <lineage>
        <taxon>Bacteria</taxon>
        <taxon>Thermotogati</taxon>
        <taxon>Synergistota</taxon>
        <taxon>Synergistia</taxon>
        <taxon>Synergistales</taxon>
        <taxon>Dethiosulfovibrionaceae</taxon>
        <taxon>Dethiosulfovibrio</taxon>
    </lineage>
</organism>
<dbReference type="PANTHER" id="PTHR38032:SF1">
    <property type="entry name" value="RNA-BINDING PROTEIN KHPB N-TERMINAL DOMAIN-CONTAINING PROTEIN"/>
    <property type="match status" value="1"/>
</dbReference>
<keyword evidence="3" id="KW-1185">Reference proteome</keyword>
<proteinExistence type="predicted"/>
<evidence type="ECO:0000259" key="1">
    <source>
        <dbReference type="Pfam" id="PF20250"/>
    </source>
</evidence>
<evidence type="ECO:0000313" key="3">
    <source>
        <dbReference type="Proteomes" id="UP001200430"/>
    </source>
</evidence>
<comment type="caution">
    <text evidence="2">The sequence shown here is derived from an EMBL/GenBank/DDBJ whole genome shotgun (WGS) entry which is preliminary data.</text>
</comment>
<protein>
    <submittedName>
        <fullName evidence="2">FapA family protein</fullName>
    </submittedName>
</protein>
<dbReference type="EMBL" id="JAKGUD010000002">
    <property type="protein sequence ID" value="MCF4141621.1"/>
    <property type="molecule type" value="Genomic_DNA"/>
</dbReference>
<dbReference type="InterPro" id="IPR005646">
    <property type="entry name" value="FapA"/>
</dbReference>
<feature type="domain" description="Flagellar Assembly Protein A N-terminal region" evidence="1">
    <location>
        <begin position="68"/>
        <end position="238"/>
    </location>
</feature>
<dbReference type="InterPro" id="IPR046865">
    <property type="entry name" value="FapA_b_solenoid"/>
</dbReference>
<gene>
    <name evidence="2" type="ORF">L2W38_02150</name>
</gene>
<dbReference type="InterPro" id="IPR046866">
    <property type="entry name" value="FapA_N"/>
</dbReference>
<dbReference type="Proteomes" id="UP001200430">
    <property type="component" value="Unassembled WGS sequence"/>
</dbReference>
<dbReference type="PANTHER" id="PTHR38032">
    <property type="entry name" value="POLYMERASE-RELATED"/>
    <property type="match status" value="1"/>
</dbReference>
<evidence type="ECO:0000313" key="2">
    <source>
        <dbReference type="EMBL" id="MCF4141621.1"/>
    </source>
</evidence>
<sequence length="526" mass="56884">MSERLTIEKTEEGVYLSVEEGVSLAEVLDFLTRERISNFESDAVEKALETPGEKTRIAQGEARKDAKIKVEISRDSMIAKISVEPPEGDAPWPKVSDLKNALETKNIIYGIDESALQSIIDGHISDQWVDVARGDAAIDGRNAEVEYVVEFGSSRPLGTNEGGKVDLKELSSVTIVHKDQVLATRVPQTDGQNGINVFGKTVKAKNGKDRKLPVGHGTRPSEDGTTLYADQDGHLVFRGSVLDVLPVYVVPGDVDYSVGNVHFIGSVDVKGAVRDGFEIKTSGNVSIGGVVEGAVIENDGDLEIKIGVSGGNKGHIRSGGSLTAGYIDKATIHVDENLQVKDAIMHSNVSAGKSVIAGSRGGKGQIVGGKVQAGISVSCVTLGSQMGTKTEVHVGVSPDLANRKNELGSLIEENKEKLNQIDTNIAFLKKIEKAGKLDTEKRTVMLKLTKGSFQLRSLIDGWTKELEEVELKIERSRSDPKVNVKETCYPGVSITMRGITYLVREEMRFITFRYDGGELKPLPYDP</sequence>
<accession>A0ABS9EK84</accession>